<dbReference type="NCBIfam" id="TIGR01845">
    <property type="entry name" value="outer_NodT"/>
    <property type="match status" value="1"/>
</dbReference>
<evidence type="ECO:0000256" key="2">
    <source>
        <dbReference type="RuleBase" id="RU362097"/>
    </source>
</evidence>
<dbReference type="Gene3D" id="2.20.200.10">
    <property type="entry name" value="Outer membrane efflux proteins (OEP)"/>
    <property type="match status" value="1"/>
</dbReference>
<dbReference type="InterPro" id="IPR010131">
    <property type="entry name" value="MdtP/NodT-like"/>
</dbReference>
<dbReference type="GeneID" id="87104297"/>
<dbReference type="PANTHER" id="PTHR30203">
    <property type="entry name" value="OUTER MEMBRANE CATION EFFLUX PROTEIN"/>
    <property type="match status" value="1"/>
</dbReference>
<keyword evidence="2" id="KW-0472">Membrane</keyword>
<organism evidence="3 4">
    <name type="scientific">Nitrosomonas europaea (strain ATCC 19718 / CIP 103999 / KCTC 2705 / NBRC 14298)</name>
    <dbReference type="NCBI Taxonomy" id="228410"/>
    <lineage>
        <taxon>Bacteria</taxon>
        <taxon>Pseudomonadati</taxon>
        <taxon>Pseudomonadota</taxon>
        <taxon>Betaproteobacteria</taxon>
        <taxon>Nitrosomonadales</taxon>
        <taxon>Nitrosomonadaceae</taxon>
        <taxon>Nitrosomonas</taxon>
    </lineage>
</organism>
<dbReference type="SUPFAM" id="SSF56954">
    <property type="entry name" value="Outer membrane efflux proteins (OEP)"/>
    <property type="match status" value="1"/>
</dbReference>
<evidence type="ECO:0000313" key="4">
    <source>
        <dbReference type="Proteomes" id="UP000001416"/>
    </source>
</evidence>
<dbReference type="Pfam" id="PF02321">
    <property type="entry name" value="OEP"/>
    <property type="match status" value="2"/>
</dbReference>
<accession>Q82VH3</accession>
<evidence type="ECO:0000256" key="1">
    <source>
        <dbReference type="ARBA" id="ARBA00007613"/>
    </source>
</evidence>
<evidence type="ECO:0000313" key="3">
    <source>
        <dbReference type="EMBL" id="CAD85026.1"/>
    </source>
</evidence>
<reference evidence="3 4" key="1">
    <citation type="journal article" date="2003" name="J. Bacteriol.">
        <title>Complete genome sequence of the ammonia-oxidizing bacterium and obligate chemolithoautotroph Nitrosomonas europaea.</title>
        <authorList>
            <person name="Chain P."/>
            <person name="Lamerdin J."/>
            <person name="Larimer F."/>
            <person name="Regala W."/>
            <person name="Land M."/>
            <person name="Hauser L."/>
            <person name="Hooper A."/>
            <person name="Klotz M."/>
            <person name="Norton J."/>
            <person name="Sayavedra-Soto L."/>
            <person name="Arciero D."/>
            <person name="Hommes N."/>
            <person name="Whittaker M."/>
            <person name="Arp D."/>
        </authorList>
    </citation>
    <scope>NUCLEOTIDE SEQUENCE [LARGE SCALE GENOMIC DNA]</scope>
    <source>
        <strain evidence="4">ATCC 19718 / CIP 103999 / KCTC 2705 / NBRC 14298</strain>
    </source>
</reference>
<dbReference type="OrthoDB" id="9770517at2"/>
<sequence length="476" mass="52665">MIDKIGWFLIAVILSGCAVGPDYRPPLPGIPDSWQAEKEEIVEQQSLSVQPIDQQVLKEWWKNFNDPRLDSLIDQALSDNFDLKIALSRIDQARAERSAIRAGLFPGVNATANAQRSHNPFPGFAPGIKFNLFELGFDALWEIDLFGRLRRQLEAASADLDAVNIQYSQALVTLTADLARSYIEYRSFQNQLRITRANLAAQQTTQELTEKLFKAGVGTRYDAVRARAQTETTRAQIPDLEGSLVAALRQLEMLTGQQPGALAAALSEPDAVPMAPGRTILASPVATIRHRPDLHIAERRLAAATALQGAAIAELFPRLSLSAFLGLRNTELDALFKSAAFSYNTAAGLLQPLLNFGRIRAGIDLANARQQETYLTFEKTVLEALQETETALTRYLKEEIRRQALARSVMDLREAVRLSQLRFQVGTVSFLDVLDAQRTLYSAEIDLARSETKVSTDLITVYKTLGGGVEIISEKQ</sequence>
<dbReference type="GO" id="GO:0015562">
    <property type="term" value="F:efflux transmembrane transporter activity"/>
    <property type="evidence" value="ECO:0007669"/>
    <property type="project" value="InterPro"/>
</dbReference>
<keyword evidence="2" id="KW-0812">Transmembrane</keyword>
<dbReference type="RefSeq" id="WP_011111708.1">
    <property type="nucleotide sequence ID" value="NC_004757.1"/>
</dbReference>
<dbReference type="HOGENOM" id="CLU_012817_13_0_4"/>
<dbReference type="KEGG" id="neu:NE1115"/>
<dbReference type="PhylomeDB" id="Q82VH3"/>
<dbReference type="PROSITE" id="PS51257">
    <property type="entry name" value="PROKAR_LIPOPROTEIN"/>
    <property type="match status" value="1"/>
</dbReference>
<dbReference type="Proteomes" id="UP000001416">
    <property type="component" value="Chromosome"/>
</dbReference>
<proteinExistence type="inferred from homology"/>
<dbReference type="PANTHER" id="PTHR30203:SF25">
    <property type="entry name" value="OUTER MEMBRANE PROTEIN-RELATED"/>
    <property type="match status" value="1"/>
</dbReference>
<comment type="similarity">
    <text evidence="1 2">Belongs to the outer membrane factor (OMF) (TC 1.B.17) family.</text>
</comment>
<keyword evidence="2" id="KW-0449">Lipoprotein</keyword>
<dbReference type="eggNOG" id="COG1538">
    <property type="taxonomic scope" value="Bacteria"/>
</dbReference>
<protein>
    <submittedName>
        <fullName evidence="3">Outer membrane efflux protein</fullName>
    </submittedName>
</protein>
<keyword evidence="2" id="KW-0564">Palmitate</keyword>
<gene>
    <name evidence="3" type="primary">oprN</name>
    <name evidence="3" type="ordered locus">NE1115</name>
</gene>
<dbReference type="Gene3D" id="1.20.1600.10">
    <property type="entry name" value="Outer membrane efflux proteins (OEP)"/>
    <property type="match status" value="1"/>
</dbReference>
<dbReference type="EMBL" id="AL954747">
    <property type="protein sequence ID" value="CAD85026.1"/>
    <property type="molecule type" value="Genomic_DNA"/>
</dbReference>
<comment type="subcellular location">
    <subcellularLocation>
        <location evidence="2">Cell membrane</location>
        <topology evidence="2">Lipid-anchor</topology>
    </subcellularLocation>
</comment>
<keyword evidence="2" id="KW-1134">Transmembrane beta strand</keyword>
<dbReference type="STRING" id="228410.NE1115"/>
<dbReference type="GO" id="GO:0005886">
    <property type="term" value="C:plasma membrane"/>
    <property type="evidence" value="ECO:0007669"/>
    <property type="project" value="UniProtKB-SubCell"/>
</dbReference>
<dbReference type="InterPro" id="IPR003423">
    <property type="entry name" value="OMP_efflux"/>
</dbReference>
<dbReference type="AlphaFoldDB" id="Q82VH3"/>
<name>Q82VH3_NITEU</name>
<keyword evidence="4" id="KW-1185">Reference proteome</keyword>